<accession>A0A086PBY3</accession>
<feature type="domain" description="Transposase IS66 central" evidence="1">
    <location>
        <begin position="64"/>
        <end position="89"/>
    </location>
</feature>
<dbReference type="Pfam" id="PF03050">
    <property type="entry name" value="DDE_Tnp_IS66"/>
    <property type="match status" value="1"/>
</dbReference>
<sequence length="89" mass="9626">MPVEGACPCCRGPLHKIGEDVAERLVVAPTTFRVLVTRRPRYGCRSCEGAIVQAPAPARIVEGGILTEALIAQLLVSKYADHVPLYRQA</sequence>
<dbReference type="AlphaFoldDB" id="A0A086PBY3"/>
<evidence type="ECO:0000313" key="4">
    <source>
        <dbReference type="Proteomes" id="UP000024284"/>
    </source>
</evidence>
<gene>
    <name evidence="3" type="ORF">BV98_001268</name>
</gene>
<evidence type="ECO:0000313" key="3">
    <source>
        <dbReference type="EMBL" id="KFG90901.1"/>
    </source>
</evidence>
<evidence type="ECO:0000259" key="1">
    <source>
        <dbReference type="Pfam" id="PF03050"/>
    </source>
</evidence>
<dbReference type="PATRIC" id="fig|1219045.3.peg.1299"/>
<dbReference type="PANTHER" id="PTHR33678">
    <property type="entry name" value="BLL1576 PROTEIN"/>
    <property type="match status" value="1"/>
</dbReference>
<organism evidence="3 4">
    <name type="scientific">Sphingobium herbicidovorans (strain ATCC 700291 / DSM 11019 / CCUG 56400 / KCTC 2939 / LMG 18315 / NBRC 16415 / MH)</name>
    <name type="common">Sphingomonas herbicidovorans</name>
    <dbReference type="NCBI Taxonomy" id="1219045"/>
    <lineage>
        <taxon>Bacteria</taxon>
        <taxon>Pseudomonadati</taxon>
        <taxon>Pseudomonadota</taxon>
        <taxon>Alphaproteobacteria</taxon>
        <taxon>Sphingomonadales</taxon>
        <taxon>Sphingomonadaceae</taxon>
        <taxon>Sphingobium</taxon>
    </lineage>
</organism>
<dbReference type="InterPro" id="IPR052344">
    <property type="entry name" value="Transposase-related"/>
</dbReference>
<feature type="domain" description="Transposase IS66 zinc-finger binding" evidence="2">
    <location>
        <begin position="6"/>
        <end position="48"/>
    </location>
</feature>
<dbReference type="PANTHER" id="PTHR33678:SF1">
    <property type="entry name" value="BLL1576 PROTEIN"/>
    <property type="match status" value="1"/>
</dbReference>
<name>A0A086PBY3_SPHHM</name>
<dbReference type="EMBL" id="JFZA02000008">
    <property type="protein sequence ID" value="KFG90901.1"/>
    <property type="molecule type" value="Genomic_DNA"/>
</dbReference>
<comment type="caution">
    <text evidence="3">The sequence shown here is derived from an EMBL/GenBank/DDBJ whole genome shotgun (WGS) entry which is preliminary data.</text>
</comment>
<evidence type="ECO:0000259" key="2">
    <source>
        <dbReference type="Pfam" id="PF13005"/>
    </source>
</evidence>
<dbReference type="Proteomes" id="UP000024284">
    <property type="component" value="Unassembled WGS sequence"/>
</dbReference>
<proteinExistence type="predicted"/>
<reference evidence="3" key="1">
    <citation type="submission" date="2014-08" db="EMBL/GenBank/DDBJ databases">
        <title>Draft genome sequences of Sphingobium herbicidovorans.</title>
        <authorList>
            <person name="Gan H.M."/>
            <person name="Gan H.Y."/>
            <person name="Savka M.A."/>
        </authorList>
    </citation>
    <scope>NUCLEOTIDE SEQUENCE [LARGE SCALE GENOMIC DNA]</scope>
    <source>
        <strain evidence="3">NBRC 16415</strain>
    </source>
</reference>
<dbReference type="InterPro" id="IPR004291">
    <property type="entry name" value="Transposase_IS66_central"/>
</dbReference>
<dbReference type="eggNOG" id="COG4372">
    <property type="taxonomic scope" value="Bacteria"/>
</dbReference>
<dbReference type="Pfam" id="PF13005">
    <property type="entry name" value="zf-IS66"/>
    <property type="match status" value="1"/>
</dbReference>
<protein>
    <submittedName>
        <fullName evidence="3">Transposase</fullName>
    </submittedName>
</protein>
<dbReference type="STRING" id="76947.GCA_002080435_04080"/>
<dbReference type="InterPro" id="IPR024474">
    <property type="entry name" value="Znf_dom_IS66"/>
</dbReference>
<keyword evidence="4" id="KW-1185">Reference proteome</keyword>